<dbReference type="AlphaFoldDB" id="A0AAV7JF89"/>
<evidence type="ECO:0008006" key="3">
    <source>
        <dbReference type="Google" id="ProtNLM"/>
    </source>
</evidence>
<dbReference type="EMBL" id="JAKMXF010000343">
    <property type="protein sequence ID" value="KAI6647459.1"/>
    <property type="molecule type" value="Genomic_DNA"/>
</dbReference>
<comment type="caution">
    <text evidence="1">The sequence shown here is derived from an EMBL/GenBank/DDBJ whole genome shotgun (WGS) entry which is preliminary data.</text>
</comment>
<sequence>MASELKVSRRSIGRVVKRDLEMRSFKLRRVHHLSTSEREKSHEEQGTLNRHAIIHRLESFVFTDGKLFTIEEIHNTQNDRIISSSPENIPEELRYDGAPAHTSNATQAWLRSNNPNFIRKEEWTPYSPDFNPME</sequence>
<keyword evidence="2" id="KW-1185">Reference proteome</keyword>
<evidence type="ECO:0000313" key="2">
    <source>
        <dbReference type="Proteomes" id="UP001165289"/>
    </source>
</evidence>
<organism evidence="1 2">
    <name type="scientific">Oopsacas minuta</name>
    <dbReference type="NCBI Taxonomy" id="111878"/>
    <lineage>
        <taxon>Eukaryota</taxon>
        <taxon>Metazoa</taxon>
        <taxon>Porifera</taxon>
        <taxon>Hexactinellida</taxon>
        <taxon>Hexasterophora</taxon>
        <taxon>Lyssacinosida</taxon>
        <taxon>Leucopsacidae</taxon>
        <taxon>Oopsacas</taxon>
    </lineage>
</organism>
<dbReference type="GO" id="GO:0003676">
    <property type="term" value="F:nucleic acid binding"/>
    <property type="evidence" value="ECO:0007669"/>
    <property type="project" value="InterPro"/>
</dbReference>
<proteinExistence type="predicted"/>
<dbReference type="Proteomes" id="UP001165289">
    <property type="component" value="Unassembled WGS sequence"/>
</dbReference>
<accession>A0AAV7JF89</accession>
<evidence type="ECO:0000313" key="1">
    <source>
        <dbReference type="EMBL" id="KAI6647459.1"/>
    </source>
</evidence>
<protein>
    <recommendedName>
        <fullName evidence="3">Tc1-like transposase DDE domain-containing protein</fullName>
    </recommendedName>
</protein>
<reference evidence="1 2" key="1">
    <citation type="journal article" date="2023" name="BMC Biol.">
        <title>The compact genome of the sponge Oopsacas minuta (Hexactinellida) is lacking key metazoan core genes.</title>
        <authorList>
            <person name="Santini S."/>
            <person name="Schenkelaars Q."/>
            <person name="Jourda C."/>
            <person name="Duchesne M."/>
            <person name="Belahbib H."/>
            <person name="Rocher C."/>
            <person name="Selva M."/>
            <person name="Riesgo A."/>
            <person name="Vervoort M."/>
            <person name="Leys S.P."/>
            <person name="Kodjabachian L."/>
            <person name="Le Bivic A."/>
            <person name="Borchiellini C."/>
            <person name="Claverie J.M."/>
            <person name="Renard E."/>
        </authorList>
    </citation>
    <scope>NUCLEOTIDE SEQUENCE [LARGE SCALE GENOMIC DNA]</scope>
    <source>
        <strain evidence="1">SPO-2</strain>
    </source>
</reference>
<dbReference type="PANTHER" id="PTHR46068">
    <property type="entry name" value="PROTEIN CBG27172"/>
    <property type="match status" value="1"/>
</dbReference>
<dbReference type="InterPro" id="IPR036397">
    <property type="entry name" value="RNaseH_sf"/>
</dbReference>
<dbReference type="Gene3D" id="3.30.420.10">
    <property type="entry name" value="Ribonuclease H-like superfamily/Ribonuclease H"/>
    <property type="match status" value="1"/>
</dbReference>
<name>A0AAV7JF89_9METZ</name>
<gene>
    <name evidence="1" type="ORF">LOD99_12455</name>
</gene>
<dbReference type="PANTHER" id="PTHR46068:SF1">
    <property type="entry name" value="TRANSPOSASE IS30-LIKE HTH DOMAIN-CONTAINING PROTEIN"/>
    <property type="match status" value="1"/>
</dbReference>